<name>A0ABP8IG15_9GAMM</name>
<accession>A0ABP8IG15</accession>
<proteinExistence type="predicted"/>
<sequence length="59" mass="6519">MITPAFALAVTNVPNVKATKLGNNFVFLKFDISPSTLCNKKMHYSCGMFQNADAFMTNN</sequence>
<organism evidence="1 2">
    <name type="scientific">Kangiella marina</name>
    <dbReference type="NCBI Taxonomy" id="1079178"/>
    <lineage>
        <taxon>Bacteria</taxon>
        <taxon>Pseudomonadati</taxon>
        <taxon>Pseudomonadota</taxon>
        <taxon>Gammaproteobacteria</taxon>
        <taxon>Kangiellales</taxon>
        <taxon>Kangiellaceae</taxon>
        <taxon>Kangiella</taxon>
    </lineage>
</organism>
<evidence type="ECO:0000313" key="1">
    <source>
        <dbReference type="EMBL" id="GAA4357884.1"/>
    </source>
</evidence>
<dbReference type="Proteomes" id="UP001501011">
    <property type="component" value="Unassembled WGS sequence"/>
</dbReference>
<reference evidence="2" key="1">
    <citation type="journal article" date="2019" name="Int. J. Syst. Evol. Microbiol.">
        <title>The Global Catalogue of Microorganisms (GCM) 10K type strain sequencing project: providing services to taxonomists for standard genome sequencing and annotation.</title>
        <authorList>
            <consortium name="The Broad Institute Genomics Platform"/>
            <consortium name="The Broad Institute Genome Sequencing Center for Infectious Disease"/>
            <person name="Wu L."/>
            <person name="Ma J."/>
        </authorList>
    </citation>
    <scope>NUCLEOTIDE SEQUENCE [LARGE SCALE GENOMIC DNA]</scope>
    <source>
        <strain evidence="2">JCM 17728</strain>
    </source>
</reference>
<keyword evidence="2" id="KW-1185">Reference proteome</keyword>
<gene>
    <name evidence="1" type="ORF">GCM10023151_07370</name>
</gene>
<dbReference type="EMBL" id="BAABFV010000001">
    <property type="protein sequence ID" value="GAA4357884.1"/>
    <property type="molecule type" value="Genomic_DNA"/>
</dbReference>
<evidence type="ECO:0000313" key="2">
    <source>
        <dbReference type="Proteomes" id="UP001501011"/>
    </source>
</evidence>
<protein>
    <submittedName>
        <fullName evidence="1">Uncharacterized protein</fullName>
    </submittedName>
</protein>
<comment type="caution">
    <text evidence="1">The sequence shown here is derived from an EMBL/GenBank/DDBJ whole genome shotgun (WGS) entry which is preliminary data.</text>
</comment>